<dbReference type="PANTHER" id="PTHR22960:SF0">
    <property type="entry name" value="MOLYBDENUM COFACTOR BIOSYNTHESIS PROTEIN 1"/>
    <property type="match status" value="1"/>
</dbReference>
<dbReference type="OrthoDB" id="4086643at2"/>
<evidence type="ECO:0000259" key="6">
    <source>
        <dbReference type="PROSITE" id="PS51918"/>
    </source>
</evidence>
<feature type="domain" description="Radical SAM core" evidence="6">
    <location>
        <begin position="9"/>
        <end position="233"/>
    </location>
</feature>
<dbReference type="CDD" id="cd01335">
    <property type="entry name" value="Radical_SAM"/>
    <property type="match status" value="1"/>
</dbReference>
<dbReference type="InterPro" id="IPR058240">
    <property type="entry name" value="rSAM_sf"/>
</dbReference>
<dbReference type="EMBL" id="VAWE01000002">
    <property type="protein sequence ID" value="TLQ39327.1"/>
    <property type="molecule type" value="Genomic_DNA"/>
</dbReference>
<keyword evidence="5" id="KW-0501">Molybdenum cofactor biosynthesis</keyword>
<keyword evidence="8" id="KW-1185">Reference proteome</keyword>
<sequence>MNVSDVRGMGDMRLPQVRVTVNSRCKRSCFYCRPSGEAVATEAGTDLDPDRLIAVASAVRAQGVDGIKLTGGDPALYEPLVEVVRRLRQEAGMREVEVISRHPRIGELAPALAEAGTTLFNVSLDTLDAGLHKEICGVDDHAEVLTAIRRCVATGVPVKVNVVVMSGINTPEIERLIAFCEDTGVHSVKLLDVIKDLGESSESFTRRLEIKRKVQLPDLYVPLEELASELRARAVDEEVVQQGGLGHPMTVFTMPSGTKVVIKDSSAGAWYGAVCRGCPLFPCHDALMALRLTADARLQFCLLREDITVDLAGLLDAGDTAGIHNHIEAAFEMYAAAAFRRDDTKPTELTGASL</sequence>
<organism evidence="7 8">
    <name type="scientific">Streptomyces marianii</name>
    <dbReference type="NCBI Taxonomy" id="1817406"/>
    <lineage>
        <taxon>Bacteria</taxon>
        <taxon>Bacillati</taxon>
        <taxon>Actinomycetota</taxon>
        <taxon>Actinomycetes</taxon>
        <taxon>Kitasatosporales</taxon>
        <taxon>Streptomycetaceae</taxon>
        <taxon>Streptomyces</taxon>
    </lineage>
</organism>
<dbReference type="SUPFAM" id="SSF102114">
    <property type="entry name" value="Radical SAM enzymes"/>
    <property type="match status" value="1"/>
</dbReference>
<gene>
    <name evidence="7" type="ORF">FEF34_38750</name>
</gene>
<dbReference type="InterPro" id="IPR006638">
    <property type="entry name" value="Elp3/MiaA/NifB-like_rSAM"/>
</dbReference>
<dbReference type="GO" id="GO:0061799">
    <property type="term" value="F:cyclic pyranopterin monophosphate synthase activity"/>
    <property type="evidence" value="ECO:0007669"/>
    <property type="project" value="TreeGrafter"/>
</dbReference>
<evidence type="ECO:0000256" key="5">
    <source>
        <dbReference type="ARBA" id="ARBA00023150"/>
    </source>
</evidence>
<protein>
    <submittedName>
        <fullName evidence="7">Radical SAM protein</fullName>
    </submittedName>
</protein>
<evidence type="ECO:0000256" key="3">
    <source>
        <dbReference type="ARBA" id="ARBA00023004"/>
    </source>
</evidence>
<dbReference type="SFLD" id="SFLDG01067">
    <property type="entry name" value="SPASM/twitch_domain_containing"/>
    <property type="match status" value="1"/>
</dbReference>
<keyword evidence="1" id="KW-0949">S-adenosyl-L-methionine</keyword>
<dbReference type="PROSITE" id="PS51918">
    <property type="entry name" value="RADICAL_SAM"/>
    <property type="match status" value="1"/>
</dbReference>
<comment type="caution">
    <text evidence="7">The sequence shown here is derived from an EMBL/GenBank/DDBJ whole genome shotgun (WGS) entry which is preliminary data.</text>
</comment>
<dbReference type="Pfam" id="PF04055">
    <property type="entry name" value="Radical_SAM"/>
    <property type="match status" value="1"/>
</dbReference>
<dbReference type="AlphaFoldDB" id="A0A5R9DRU6"/>
<evidence type="ECO:0000313" key="7">
    <source>
        <dbReference type="EMBL" id="TLQ39327.1"/>
    </source>
</evidence>
<dbReference type="Proteomes" id="UP000305921">
    <property type="component" value="Unassembled WGS sequence"/>
</dbReference>
<dbReference type="GO" id="GO:0061798">
    <property type="term" value="F:GTP 3',8'-cyclase activity"/>
    <property type="evidence" value="ECO:0007669"/>
    <property type="project" value="TreeGrafter"/>
</dbReference>
<dbReference type="SMART" id="SM00729">
    <property type="entry name" value="Elp3"/>
    <property type="match status" value="1"/>
</dbReference>
<reference evidence="7 8" key="1">
    <citation type="submission" date="2019-05" db="EMBL/GenBank/DDBJ databases">
        <title>Streptomyces marianii sp. nov., a novel marine actinomycete from southern coast of India.</title>
        <authorList>
            <person name="Iniyan A.M."/>
            <person name="Wink J."/>
            <person name="Ramprasad E."/>
            <person name="Ramana C.V."/>
            <person name="Bunk B."/>
            <person name="Sproer C."/>
            <person name="Joseph F.-J.R.S."/>
            <person name="Vincent S.G.P."/>
        </authorList>
    </citation>
    <scope>NUCLEOTIDE SEQUENCE [LARGE SCALE GENOMIC DNA]</scope>
    <source>
        <strain evidence="7 8">ICN19</strain>
    </source>
</reference>
<dbReference type="InterPro" id="IPR050105">
    <property type="entry name" value="MoCo_biosynth_MoaA/MoaC"/>
</dbReference>
<name>A0A5R9DRU6_9ACTN</name>
<keyword evidence="3" id="KW-0408">Iron</keyword>
<dbReference type="Gene3D" id="3.20.20.70">
    <property type="entry name" value="Aldolase class I"/>
    <property type="match status" value="1"/>
</dbReference>
<keyword evidence="2" id="KW-0479">Metal-binding</keyword>
<dbReference type="GO" id="GO:0046872">
    <property type="term" value="F:metal ion binding"/>
    <property type="evidence" value="ECO:0007669"/>
    <property type="project" value="UniProtKB-KW"/>
</dbReference>
<dbReference type="SFLD" id="SFLDS00029">
    <property type="entry name" value="Radical_SAM"/>
    <property type="match status" value="1"/>
</dbReference>
<dbReference type="GO" id="GO:0051536">
    <property type="term" value="F:iron-sulfur cluster binding"/>
    <property type="evidence" value="ECO:0007669"/>
    <property type="project" value="UniProtKB-KW"/>
</dbReference>
<evidence type="ECO:0000256" key="1">
    <source>
        <dbReference type="ARBA" id="ARBA00022691"/>
    </source>
</evidence>
<evidence type="ECO:0000256" key="2">
    <source>
        <dbReference type="ARBA" id="ARBA00022723"/>
    </source>
</evidence>
<dbReference type="InterPro" id="IPR007197">
    <property type="entry name" value="rSAM"/>
</dbReference>
<proteinExistence type="predicted"/>
<dbReference type="InterPro" id="IPR013785">
    <property type="entry name" value="Aldolase_TIM"/>
</dbReference>
<evidence type="ECO:0000313" key="8">
    <source>
        <dbReference type="Proteomes" id="UP000305921"/>
    </source>
</evidence>
<evidence type="ECO:0000256" key="4">
    <source>
        <dbReference type="ARBA" id="ARBA00023014"/>
    </source>
</evidence>
<keyword evidence="4" id="KW-0411">Iron-sulfur</keyword>
<accession>A0A5R9DRU6</accession>
<dbReference type="PANTHER" id="PTHR22960">
    <property type="entry name" value="MOLYBDOPTERIN COFACTOR SYNTHESIS PROTEIN A"/>
    <property type="match status" value="1"/>
</dbReference>
<dbReference type="GO" id="GO:0006777">
    <property type="term" value="P:Mo-molybdopterin cofactor biosynthetic process"/>
    <property type="evidence" value="ECO:0007669"/>
    <property type="project" value="UniProtKB-KW"/>
</dbReference>